<sequence length="233" mass="25147">YDPAQMPAALPQPEWAADSTGRPRGALDDRLSQRPDPTAADVAELRANYAGNVELIDDQIGQILATIESRGELDNTLIVFTSDHGEMNGDFGLIYKSHLLDPAVRVPLIVRPPAGASGAVNVSPTEWIDVAATLCETAGTSAPGFSRSLLPGVTDAKHHHRAGAISEMNGEVMWIDLTHKAVINTEGEVYLLFDRTADPHEQTNLAGQPSAADLETELKQRILQRLVQTQVSR</sequence>
<dbReference type="PANTHER" id="PTHR45953">
    <property type="entry name" value="IDURONATE 2-SULFATASE"/>
    <property type="match status" value="1"/>
</dbReference>
<evidence type="ECO:0000256" key="2">
    <source>
        <dbReference type="ARBA" id="ARBA00022801"/>
    </source>
</evidence>
<feature type="region of interest" description="Disordered" evidence="3">
    <location>
        <begin position="1"/>
        <end position="37"/>
    </location>
</feature>
<gene>
    <name evidence="5" type="ORF">METZ01_LOCUS413527</name>
</gene>
<dbReference type="Gene3D" id="3.40.720.10">
    <property type="entry name" value="Alkaline Phosphatase, subunit A"/>
    <property type="match status" value="1"/>
</dbReference>
<reference evidence="5" key="1">
    <citation type="submission" date="2018-05" db="EMBL/GenBank/DDBJ databases">
        <authorList>
            <person name="Lanie J.A."/>
            <person name="Ng W.-L."/>
            <person name="Kazmierczak K.M."/>
            <person name="Andrzejewski T.M."/>
            <person name="Davidsen T.M."/>
            <person name="Wayne K.J."/>
            <person name="Tettelin H."/>
            <person name="Glass J.I."/>
            <person name="Rusch D."/>
            <person name="Podicherti R."/>
            <person name="Tsui H.-C.T."/>
            <person name="Winkler M.E."/>
        </authorList>
    </citation>
    <scope>NUCLEOTIDE SEQUENCE</scope>
</reference>
<dbReference type="Pfam" id="PF00884">
    <property type="entry name" value="Sulfatase"/>
    <property type="match status" value="1"/>
</dbReference>
<organism evidence="5">
    <name type="scientific">marine metagenome</name>
    <dbReference type="NCBI Taxonomy" id="408172"/>
    <lineage>
        <taxon>unclassified sequences</taxon>
        <taxon>metagenomes</taxon>
        <taxon>ecological metagenomes</taxon>
    </lineage>
</organism>
<dbReference type="EMBL" id="UINC01161461">
    <property type="protein sequence ID" value="SVD60673.1"/>
    <property type="molecule type" value="Genomic_DNA"/>
</dbReference>
<feature type="non-terminal residue" evidence="5">
    <location>
        <position position="1"/>
    </location>
</feature>
<evidence type="ECO:0000313" key="5">
    <source>
        <dbReference type="EMBL" id="SVD60673.1"/>
    </source>
</evidence>
<evidence type="ECO:0000259" key="4">
    <source>
        <dbReference type="Pfam" id="PF00884"/>
    </source>
</evidence>
<dbReference type="GO" id="GO:0008484">
    <property type="term" value="F:sulfuric ester hydrolase activity"/>
    <property type="evidence" value="ECO:0007669"/>
    <property type="project" value="TreeGrafter"/>
</dbReference>
<dbReference type="PANTHER" id="PTHR45953:SF1">
    <property type="entry name" value="IDURONATE 2-SULFATASE"/>
    <property type="match status" value="1"/>
</dbReference>
<keyword evidence="1" id="KW-0479">Metal-binding</keyword>
<keyword evidence="2" id="KW-0378">Hydrolase</keyword>
<dbReference type="SUPFAM" id="SSF53649">
    <property type="entry name" value="Alkaline phosphatase-like"/>
    <property type="match status" value="1"/>
</dbReference>
<dbReference type="GO" id="GO:0046872">
    <property type="term" value="F:metal ion binding"/>
    <property type="evidence" value="ECO:0007669"/>
    <property type="project" value="UniProtKB-KW"/>
</dbReference>
<dbReference type="InterPro" id="IPR017850">
    <property type="entry name" value="Alkaline_phosphatase_core_sf"/>
</dbReference>
<feature type="domain" description="Sulfatase N-terminal" evidence="4">
    <location>
        <begin position="36"/>
        <end position="139"/>
    </location>
</feature>
<accession>A0A382WPI1</accession>
<proteinExistence type="predicted"/>
<evidence type="ECO:0000256" key="1">
    <source>
        <dbReference type="ARBA" id="ARBA00022723"/>
    </source>
</evidence>
<protein>
    <recommendedName>
        <fullName evidence="4">Sulfatase N-terminal domain-containing protein</fullName>
    </recommendedName>
</protein>
<dbReference type="AlphaFoldDB" id="A0A382WPI1"/>
<dbReference type="GO" id="GO:0005737">
    <property type="term" value="C:cytoplasm"/>
    <property type="evidence" value="ECO:0007669"/>
    <property type="project" value="TreeGrafter"/>
</dbReference>
<dbReference type="InterPro" id="IPR000917">
    <property type="entry name" value="Sulfatase_N"/>
</dbReference>
<name>A0A382WPI1_9ZZZZ</name>
<evidence type="ECO:0000256" key="3">
    <source>
        <dbReference type="SAM" id="MobiDB-lite"/>
    </source>
</evidence>